<proteinExistence type="predicted"/>
<dbReference type="RefSeq" id="WP_249475365.1">
    <property type="nucleotide sequence ID" value="NZ_JAMBEP010000003.1"/>
</dbReference>
<dbReference type="Proteomes" id="UP001431217">
    <property type="component" value="Unassembled WGS sequence"/>
</dbReference>
<comment type="caution">
    <text evidence="2">The sequence shown here is derived from an EMBL/GenBank/DDBJ whole genome shotgun (WGS) entry which is preliminary data.</text>
</comment>
<evidence type="ECO:0000256" key="1">
    <source>
        <dbReference type="SAM" id="Phobius"/>
    </source>
</evidence>
<evidence type="ECO:0008006" key="4">
    <source>
        <dbReference type="Google" id="ProtNLM"/>
    </source>
</evidence>
<evidence type="ECO:0000313" key="3">
    <source>
        <dbReference type="Proteomes" id="UP001431217"/>
    </source>
</evidence>
<organism evidence="2 3">
    <name type="scientific">Luteimonas galliterrae</name>
    <dbReference type="NCBI Taxonomy" id="2940486"/>
    <lineage>
        <taxon>Bacteria</taxon>
        <taxon>Pseudomonadati</taxon>
        <taxon>Pseudomonadota</taxon>
        <taxon>Gammaproteobacteria</taxon>
        <taxon>Lysobacterales</taxon>
        <taxon>Lysobacteraceae</taxon>
        <taxon>Luteimonas</taxon>
    </lineage>
</organism>
<keyword evidence="1" id="KW-0472">Membrane</keyword>
<reference evidence="2 3" key="1">
    <citation type="submission" date="2022-05" db="EMBL/GenBank/DDBJ databases">
        <title>Luteimonas sp. SX5, whole genome shotgun sequencing project.</title>
        <authorList>
            <person name="Zhao G."/>
            <person name="Shen L."/>
        </authorList>
    </citation>
    <scope>NUCLEOTIDE SEQUENCE [LARGE SCALE GENOMIC DNA]</scope>
    <source>
        <strain evidence="2 3">SX5</strain>
    </source>
</reference>
<accession>A0ABT0ML82</accession>
<dbReference type="EMBL" id="JAMBEP010000003">
    <property type="protein sequence ID" value="MCL1635643.1"/>
    <property type="molecule type" value="Genomic_DNA"/>
</dbReference>
<protein>
    <recommendedName>
        <fullName evidence="4">Lipoprotein</fullName>
    </recommendedName>
</protein>
<sequence length="65" mass="6665">MQRLQHVFQRGALALALLTAGIGCGYGLYRPDAASPCASAAGIRTYSPERAAVTADHAACNCANA</sequence>
<gene>
    <name evidence="2" type="ORF">M2650_13525</name>
</gene>
<feature type="transmembrane region" description="Helical" evidence="1">
    <location>
        <begin position="12"/>
        <end position="29"/>
    </location>
</feature>
<dbReference type="PROSITE" id="PS51257">
    <property type="entry name" value="PROKAR_LIPOPROTEIN"/>
    <property type="match status" value="1"/>
</dbReference>
<evidence type="ECO:0000313" key="2">
    <source>
        <dbReference type="EMBL" id="MCL1635643.1"/>
    </source>
</evidence>
<keyword evidence="3" id="KW-1185">Reference proteome</keyword>
<name>A0ABT0ML82_9GAMM</name>
<keyword evidence="1" id="KW-0812">Transmembrane</keyword>
<keyword evidence="1" id="KW-1133">Transmembrane helix</keyword>